<keyword evidence="6 8" id="KW-0472">Membrane</keyword>
<keyword evidence="3" id="KW-0813">Transport</keyword>
<protein>
    <submittedName>
        <fullName evidence="9">Transmembrane protein, putative</fullName>
    </submittedName>
</protein>
<proteinExistence type="inferred from homology"/>
<dbReference type="VEuPathDB" id="FungiDB:PITG_01993"/>
<keyword evidence="4 8" id="KW-0812">Transmembrane</keyword>
<feature type="compositionally biased region" description="Low complexity" evidence="7">
    <location>
        <begin position="169"/>
        <end position="182"/>
    </location>
</feature>
<dbReference type="SUPFAM" id="SSF103473">
    <property type="entry name" value="MFS general substrate transporter"/>
    <property type="match status" value="1"/>
</dbReference>
<sequence length="214" mass="23741">MAVIPLGDPYYEDASLQDIDLADMTPEQLALVHTDAPHRGNKFIFLFMLANLGAVIAYGPTYGIFIELSQREPEHIRGRLQTNVFMVRNALAIVTAFLTGLCLNSTEYGGTFSWTIGFNGIMWICTAATVITIPFCWFCVTEEKVEQAKSIGTFYSTRRSSRRSKRSRFIASSSSATSPRSSLQCRSQHPATSSPFTRASHHSTMALRLVSVKS</sequence>
<dbReference type="PANTHER" id="PTHR31585:SF5">
    <property type="entry name" value="RNA-BINDING S4 DOMAIN-CONTAINING PROTEIN"/>
    <property type="match status" value="1"/>
</dbReference>
<gene>
    <name evidence="9" type="ORF">PITG_01993</name>
</gene>
<feature type="compositionally biased region" description="Polar residues" evidence="7">
    <location>
        <begin position="183"/>
        <end position="197"/>
    </location>
</feature>
<evidence type="ECO:0000256" key="7">
    <source>
        <dbReference type="SAM" id="MobiDB-lite"/>
    </source>
</evidence>
<dbReference type="PANTHER" id="PTHR31585">
    <property type="entry name" value="FOLATE-BIOPTERIN TRANSPORTER 1, CHLOROPLASTIC"/>
    <property type="match status" value="1"/>
</dbReference>
<comment type="subcellular location">
    <subcellularLocation>
        <location evidence="1">Membrane</location>
        <topology evidence="1">Multi-pass membrane protein</topology>
    </subcellularLocation>
</comment>
<accession>D0MUL4</accession>
<feature type="transmembrane region" description="Helical" evidence="8">
    <location>
        <begin position="112"/>
        <end position="140"/>
    </location>
</feature>
<dbReference type="GeneID" id="9469532"/>
<comment type="similarity">
    <text evidence="2">Belongs to the major facilitator superfamily. Folate-biopterin transporter (TC 2.A.71) family.</text>
</comment>
<dbReference type="InParanoid" id="D0MUL4"/>
<dbReference type="InterPro" id="IPR036259">
    <property type="entry name" value="MFS_trans_sf"/>
</dbReference>
<reference evidence="10" key="1">
    <citation type="journal article" date="2009" name="Nature">
        <title>Genome sequence and analysis of the Irish potato famine pathogen Phytophthora infestans.</title>
        <authorList>
            <consortium name="The Broad Institute Genome Sequencing Platform"/>
            <person name="Haas B.J."/>
            <person name="Kamoun S."/>
            <person name="Zody M.C."/>
            <person name="Jiang R.H."/>
            <person name="Handsaker R.E."/>
            <person name="Cano L.M."/>
            <person name="Grabherr M."/>
            <person name="Kodira C.D."/>
            <person name="Raffaele S."/>
            <person name="Torto-Alalibo T."/>
            <person name="Bozkurt T.O."/>
            <person name="Ah-Fong A.M."/>
            <person name="Alvarado L."/>
            <person name="Anderson V.L."/>
            <person name="Armstrong M.R."/>
            <person name="Avrova A."/>
            <person name="Baxter L."/>
            <person name="Beynon J."/>
            <person name="Boevink P.C."/>
            <person name="Bollmann S.R."/>
            <person name="Bos J.I."/>
            <person name="Bulone V."/>
            <person name="Cai G."/>
            <person name="Cakir C."/>
            <person name="Carrington J.C."/>
            <person name="Chawner M."/>
            <person name="Conti L."/>
            <person name="Costanzo S."/>
            <person name="Ewan R."/>
            <person name="Fahlgren N."/>
            <person name="Fischbach M.A."/>
            <person name="Fugelstad J."/>
            <person name="Gilroy E.M."/>
            <person name="Gnerre S."/>
            <person name="Green P.J."/>
            <person name="Grenville-Briggs L.J."/>
            <person name="Griffith J."/>
            <person name="Grunwald N.J."/>
            <person name="Horn K."/>
            <person name="Horner N.R."/>
            <person name="Hu C.H."/>
            <person name="Huitema E."/>
            <person name="Jeong D.H."/>
            <person name="Jones A.M."/>
            <person name="Jones J.D."/>
            <person name="Jones R.W."/>
            <person name="Karlsson E.K."/>
            <person name="Kunjeti S.G."/>
            <person name="Lamour K."/>
            <person name="Liu Z."/>
            <person name="Ma L."/>
            <person name="Maclean D."/>
            <person name="Chibucos M.C."/>
            <person name="McDonald H."/>
            <person name="McWalters J."/>
            <person name="Meijer H.J."/>
            <person name="Morgan W."/>
            <person name="Morris P.F."/>
            <person name="Munro C.A."/>
            <person name="O'Neill K."/>
            <person name="Ospina-Giraldo M."/>
            <person name="Pinzon A."/>
            <person name="Pritchard L."/>
            <person name="Ramsahoye B."/>
            <person name="Ren Q."/>
            <person name="Restrepo S."/>
            <person name="Roy S."/>
            <person name="Sadanandom A."/>
            <person name="Savidor A."/>
            <person name="Schornack S."/>
            <person name="Schwartz D.C."/>
            <person name="Schumann U.D."/>
            <person name="Schwessinger B."/>
            <person name="Seyer L."/>
            <person name="Sharpe T."/>
            <person name="Silvar C."/>
            <person name="Song J."/>
            <person name="Studholme D.J."/>
            <person name="Sykes S."/>
            <person name="Thines M."/>
            <person name="van de Vondervoort P.J."/>
            <person name="Phuntumart V."/>
            <person name="Wawra S."/>
            <person name="Weide R."/>
            <person name="Win J."/>
            <person name="Young C."/>
            <person name="Zhou S."/>
            <person name="Fry W."/>
            <person name="Meyers B.C."/>
            <person name="van West P."/>
            <person name="Ristaino J."/>
            <person name="Govers F."/>
            <person name="Birch P.R."/>
            <person name="Whisson S.C."/>
            <person name="Judelson H.S."/>
            <person name="Nusbaum C."/>
        </authorList>
    </citation>
    <scope>NUCLEOTIDE SEQUENCE [LARGE SCALE GENOMIC DNA]</scope>
    <source>
        <strain evidence="10">T30-4</strain>
    </source>
</reference>
<dbReference type="InterPro" id="IPR039309">
    <property type="entry name" value="BT1"/>
</dbReference>
<name>D0MUL4_PHYIT</name>
<dbReference type="Gene3D" id="1.20.1250.20">
    <property type="entry name" value="MFS general substrate transporter like domains"/>
    <property type="match status" value="1"/>
</dbReference>
<feature type="transmembrane region" description="Helical" evidence="8">
    <location>
        <begin position="43"/>
        <end position="65"/>
    </location>
</feature>
<dbReference type="RefSeq" id="XP_002908578.1">
    <property type="nucleotide sequence ID" value="XM_002908532.1"/>
</dbReference>
<dbReference type="eggNOG" id="ENOG502R9Q8">
    <property type="taxonomic scope" value="Eukaryota"/>
</dbReference>
<feature type="transmembrane region" description="Helical" evidence="8">
    <location>
        <begin position="86"/>
        <end position="106"/>
    </location>
</feature>
<dbReference type="Proteomes" id="UP000006643">
    <property type="component" value="Unassembled WGS sequence"/>
</dbReference>
<dbReference type="EMBL" id="DS028119">
    <property type="protein sequence ID" value="EEY61661.1"/>
    <property type="molecule type" value="Genomic_DNA"/>
</dbReference>
<feature type="region of interest" description="Disordered" evidence="7">
    <location>
        <begin position="166"/>
        <end position="200"/>
    </location>
</feature>
<evidence type="ECO:0000256" key="1">
    <source>
        <dbReference type="ARBA" id="ARBA00004141"/>
    </source>
</evidence>
<evidence type="ECO:0000256" key="5">
    <source>
        <dbReference type="ARBA" id="ARBA00022989"/>
    </source>
</evidence>
<evidence type="ECO:0000256" key="6">
    <source>
        <dbReference type="ARBA" id="ARBA00023136"/>
    </source>
</evidence>
<evidence type="ECO:0000256" key="2">
    <source>
        <dbReference type="ARBA" id="ARBA00007015"/>
    </source>
</evidence>
<dbReference type="KEGG" id="pif:PITG_01993"/>
<evidence type="ECO:0000256" key="8">
    <source>
        <dbReference type="SAM" id="Phobius"/>
    </source>
</evidence>
<dbReference type="OrthoDB" id="111832at2759"/>
<evidence type="ECO:0000313" key="9">
    <source>
        <dbReference type="EMBL" id="EEY61661.1"/>
    </source>
</evidence>
<dbReference type="AlphaFoldDB" id="D0MUL4"/>
<dbReference type="GO" id="GO:0016020">
    <property type="term" value="C:membrane"/>
    <property type="evidence" value="ECO:0007669"/>
    <property type="project" value="UniProtKB-SubCell"/>
</dbReference>
<dbReference type="HOGENOM" id="CLU_1291214_0_0_1"/>
<evidence type="ECO:0000256" key="4">
    <source>
        <dbReference type="ARBA" id="ARBA00022692"/>
    </source>
</evidence>
<evidence type="ECO:0000313" key="10">
    <source>
        <dbReference type="Proteomes" id="UP000006643"/>
    </source>
</evidence>
<keyword evidence="10" id="KW-1185">Reference proteome</keyword>
<evidence type="ECO:0000256" key="3">
    <source>
        <dbReference type="ARBA" id="ARBA00022448"/>
    </source>
</evidence>
<organism evidence="9 10">
    <name type="scientific">Phytophthora infestans (strain T30-4)</name>
    <name type="common">Potato late blight agent</name>
    <dbReference type="NCBI Taxonomy" id="403677"/>
    <lineage>
        <taxon>Eukaryota</taxon>
        <taxon>Sar</taxon>
        <taxon>Stramenopiles</taxon>
        <taxon>Oomycota</taxon>
        <taxon>Peronosporomycetes</taxon>
        <taxon>Peronosporales</taxon>
        <taxon>Peronosporaceae</taxon>
        <taxon>Phytophthora</taxon>
    </lineage>
</organism>
<keyword evidence="5 8" id="KW-1133">Transmembrane helix</keyword>